<evidence type="ECO:0000313" key="2">
    <source>
        <dbReference type="EMBL" id="CAK0783621.1"/>
    </source>
</evidence>
<reference evidence="2 3" key="1">
    <citation type="submission" date="2023-10" db="EMBL/GenBank/DDBJ databases">
        <authorList>
            <person name="Maclean D."/>
            <person name="Macfadyen A."/>
        </authorList>
    </citation>
    <scope>NUCLEOTIDE SEQUENCE [LARGE SCALE GENOMIC DNA]</scope>
</reference>
<evidence type="ECO:0000313" key="3">
    <source>
        <dbReference type="Proteomes" id="UP001314263"/>
    </source>
</evidence>
<feature type="region of interest" description="Disordered" evidence="1">
    <location>
        <begin position="769"/>
        <end position="800"/>
    </location>
</feature>
<dbReference type="PANTHER" id="PTHR13060">
    <property type="entry name" value="SGT1 PROTEIN HSGT1 SUPPRESSOR OF GCR2"/>
    <property type="match status" value="1"/>
</dbReference>
<gene>
    <name evidence="2" type="ORF">CVIRNUC_006820</name>
</gene>
<feature type="compositionally biased region" description="Low complexity" evidence="1">
    <location>
        <begin position="593"/>
        <end position="604"/>
    </location>
</feature>
<keyword evidence="3" id="KW-1185">Reference proteome</keyword>
<name>A0AAV1IA72_9CHLO</name>
<organism evidence="2 3">
    <name type="scientific">Coccomyxa viridis</name>
    <dbReference type="NCBI Taxonomy" id="1274662"/>
    <lineage>
        <taxon>Eukaryota</taxon>
        <taxon>Viridiplantae</taxon>
        <taxon>Chlorophyta</taxon>
        <taxon>core chlorophytes</taxon>
        <taxon>Trebouxiophyceae</taxon>
        <taxon>Trebouxiophyceae incertae sedis</taxon>
        <taxon>Coccomyxaceae</taxon>
        <taxon>Coccomyxa</taxon>
    </lineage>
</organism>
<sequence length="844" mass="89587">MEEFKIDLTQNEENAVCYEVHTEAADASAQQLQELQDKVVQAIKPYFEGYIWQRDSFALQSSRDYPPPWKPEVQSGAKHSDQSTLRDFSASSIPCLWGKTMFGDNLEDEWFITWVLSEITRRIPGTAARVWDNDGEFLLMEAAYALPRWLKPETASSRVWLLDGLLHIVPLPTAAAPDIPSFPSLKQAKQIVHSSQIDTVAGQKVQEAIAARLKGYPQRAQRQMHRARVLISARAAAVLREDPQLAGPAVEAFYNRDADDMRAAAHMTHFSPQDMVCVVVTLNRCMYAQLEQQEFQAPPGFSIPPAKSPQHSAAQRGMKLAVGLEMLYARSRASGGKDSDASLAPAQPDQEITEQAVSAMPAWHAYRAGLRQKGYFKGNIPGSQQFKGLMQQALQAFTQSAAYRRAAAAARGPASRIDAVLQSAPLSTPEDERTLVEAMQGAEDDDSWMRDGADDLDRELAAREKEMGGPDAASSGNGFDAENLAQRFKAFVEKESGPEGAEVPSRAAAGRGEAGVHMSAKHFWQELGGAMGVHLDSETFLNDTPSDSDDEGSSFFVGGAGVIDSDDEGASQQDTAYMAQRAGRAAQDASLGSAPARAPASQADASHRTPLGPQQDPDTAAVPAAGSSAAPAAASKAAAPGEAPAAQKQKPASNKGFAFRFPPIGGSKPAKKNSSAQTPSAAQVEAASGSSAAQPSAAPQRQTPQQGGAHTAPAQHHARNAGRQRAAVDEQWDAATATDSDDEAGSPGSADFMSQYAAAMEAELSSSKIGTTFAKAEQPHTGGTGSSTQEQGQEASSLQPVDLDLNLVENLLASYAGQQGLPGPASNLAGLMGISLPDNQDDAL</sequence>
<evidence type="ECO:0000256" key="1">
    <source>
        <dbReference type="SAM" id="MobiDB-lite"/>
    </source>
</evidence>
<feature type="compositionally biased region" description="Polar residues" evidence="1">
    <location>
        <begin position="672"/>
        <end position="681"/>
    </location>
</feature>
<dbReference type="Proteomes" id="UP001314263">
    <property type="component" value="Unassembled WGS sequence"/>
</dbReference>
<dbReference type="AlphaFoldDB" id="A0AAV1IA72"/>
<dbReference type="EMBL" id="CAUYUE010000009">
    <property type="protein sequence ID" value="CAK0783621.1"/>
    <property type="molecule type" value="Genomic_DNA"/>
</dbReference>
<feature type="compositionally biased region" description="Low complexity" evidence="1">
    <location>
        <begin position="620"/>
        <end position="653"/>
    </location>
</feature>
<dbReference type="PANTHER" id="PTHR13060:SF0">
    <property type="entry name" value="PROTEIN ECDYSONELESS HOMOLOG"/>
    <property type="match status" value="1"/>
</dbReference>
<proteinExistence type="predicted"/>
<protein>
    <submittedName>
        <fullName evidence="2">Uncharacterized protein</fullName>
    </submittedName>
</protein>
<feature type="region of interest" description="Disordered" evidence="1">
    <location>
        <begin position="540"/>
        <end position="752"/>
    </location>
</feature>
<accession>A0AAV1IA72</accession>
<comment type="caution">
    <text evidence="2">The sequence shown here is derived from an EMBL/GenBank/DDBJ whole genome shotgun (WGS) entry which is preliminary data.</text>
</comment>
<dbReference type="Pfam" id="PF07093">
    <property type="entry name" value="SGT1"/>
    <property type="match status" value="1"/>
</dbReference>
<feature type="compositionally biased region" description="Low complexity" evidence="1">
    <location>
        <begin position="686"/>
        <end position="706"/>
    </location>
</feature>
<dbReference type="InterPro" id="IPR010770">
    <property type="entry name" value="Ecd"/>
</dbReference>
<dbReference type="GO" id="GO:0005634">
    <property type="term" value="C:nucleus"/>
    <property type="evidence" value="ECO:0007669"/>
    <property type="project" value="TreeGrafter"/>
</dbReference>